<keyword evidence="5" id="KW-1185">Reference proteome</keyword>
<evidence type="ECO:0000259" key="3">
    <source>
        <dbReference type="Pfam" id="PF01494"/>
    </source>
</evidence>
<dbReference type="Gene3D" id="3.50.50.60">
    <property type="entry name" value="FAD/NAD(P)-binding domain"/>
    <property type="match status" value="1"/>
</dbReference>
<dbReference type="Pfam" id="PF01494">
    <property type="entry name" value="FAD_binding_3"/>
    <property type="match status" value="1"/>
</dbReference>
<dbReference type="GO" id="GO:0004497">
    <property type="term" value="F:monooxygenase activity"/>
    <property type="evidence" value="ECO:0007669"/>
    <property type="project" value="UniProtKB-KW"/>
</dbReference>
<proteinExistence type="predicted"/>
<feature type="domain" description="FAD-binding" evidence="3">
    <location>
        <begin position="126"/>
        <end position="312"/>
    </location>
</feature>
<dbReference type="PANTHER" id="PTHR13789">
    <property type="entry name" value="MONOOXYGENASE"/>
    <property type="match status" value="1"/>
</dbReference>
<comment type="caution">
    <text evidence="4">The sequence shown here is derived from an EMBL/GenBank/DDBJ whole genome shotgun (WGS) entry which is preliminary data.</text>
</comment>
<dbReference type="InterPro" id="IPR050493">
    <property type="entry name" value="FAD-dep_Monooxygenase_BioMet"/>
</dbReference>
<sequence length="360" mass="38341">MQRITIVGGGIAGLALAAALEPAGRHVTLIERRPGLPVTGTSLAIWPTAEAALRRLGAFEGLAAVSPSIDRFPIARADGRDRVVSEVPTSVLAGRRDLLGALDAAVPDSVERVVRHVERFDPDDPAFSADVVVGADGVHSAVRRAAWGDAAAAVTTPYLAVRGVLPHETPSEEWGEYWGRGRLYGIGPHRDGTNWYTSFRSNLGPREVDVRAALDEARTGSRDILPSIARVLDEADPDRTLAQRIITGPRLRSYVRGRTVLVGDAAHAMTPNLGRGGCEAIVDAVTLAGLLDALPVDEALARYDAERVRPTKRLAGTSGLVMRIALADRAQPVRDGLLRAVGALRARRAPTPARPAEPVR</sequence>
<accession>A0ABV9R269</accession>
<dbReference type="Pfam" id="PF13450">
    <property type="entry name" value="NAD_binding_8"/>
    <property type="match status" value="1"/>
</dbReference>
<evidence type="ECO:0000313" key="5">
    <source>
        <dbReference type="Proteomes" id="UP001595960"/>
    </source>
</evidence>
<organism evidence="4 5">
    <name type="scientific">Agromyces aurantiacus</name>
    <dbReference type="NCBI Taxonomy" id="165814"/>
    <lineage>
        <taxon>Bacteria</taxon>
        <taxon>Bacillati</taxon>
        <taxon>Actinomycetota</taxon>
        <taxon>Actinomycetes</taxon>
        <taxon>Micrococcales</taxon>
        <taxon>Microbacteriaceae</taxon>
        <taxon>Agromyces</taxon>
    </lineage>
</organism>
<evidence type="ECO:0000256" key="1">
    <source>
        <dbReference type="ARBA" id="ARBA00023002"/>
    </source>
</evidence>
<dbReference type="SUPFAM" id="SSF51905">
    <property type="entry name" value="FAD/NAD(P)-binding domain"/>
    <property type="match status" value="1"/>
</dbReference>
<gene>
    <name evidence="4" type="ORF">ACFPER_00890</name>
</gene>
<keyword evidence="2 4" id="KW-0503">Monooxygenase</keyword>
<dbReference type="InterPro" id="IPR036188">
    <property type="entry name" value="FAD/NAD-bd_sf"/>
</dbReference>
<protein>
    <submittedName>
        <fullName evidence="4">FAD-dependent monooxygenase</fullName>
    </submittedName>
</protein>
<dbReference type="EMBL" id="JBHSJC010000001">
    <property type="protein sequence ID" value="MFC4827327.1"/>
    <property type="molecule type" value="Genomic_DNA"/>
</dbReference>
<keyword evidence="1" id="KW-0560">Oxidoreductase</keyword>
<reference evidence="5" key="1">
    <citation type="journal article" date="2019" name="Int. J. Syst. Evol. Microbiol.">
        <title>The Global Catalogue of Microorganisms (GCM) 10K type strain sequencing project: providing services to taxonomists for standard genome sequencing and annotation.</title>
        <authorList>
            <consortium name="The Broad Institute Genomics Platform"/>
            <consortium name="The Broad Institute Genome Sequencing Center for Infectious Disease"/>
            <person name="Wu L."/>
            <person name="Ma J."/>
        </authorList>
    </citation>
    <scope>NUCLEOTIDE SEQUENCE [LARGE SCALE GENOMIC DNA]</scope>
    <source>
        <strain evidence="5">CGMCC 1.12192</strain>
    </source>
</reference>
<dbReference type="PRINTS" id="PR00420">
    <property type="entry name" value="RNGMNOXGNASE"/>
</dbReference>
<dbReference type="Proteomes" id="UP001595960">
    <property type="component" value="Unassembled WGS sequence"/>
</dbReference>
<name>A0ABV9R269_9MICO</name>
<evidence type="ECO:0000313" key="4">
    <source>
        <dbReference type="EMBL" id="MFC4827327.1"/>
    </source>
</evidence>
<dbReference type="PANTHER" id="PTHR13789:SF309">
    <property type="entry name" value="PUTATIVE (AFU_ORTHOLOGUE AFUA_6G14510)-RELATED"/>
    <property type="match status" value="1"/>
</dbReference>
<dbReference type="InterPro" id="IPR002938">
    <property type="entry name" value="FAD-bd"/>
</dbReference>
<evidence type="ECO:0000256" key="2">
    <source>
        <dbReference type="ARBA" id="ARBA00023033"/>
    </source>
</evidence>
<dbReference type="RefSeq" id="WP_204395415.1">
    <property type="nucleotide sequence ID" value="NZ_JAFBBW010000001.1"/>
</dbReference>